<dbReference type="EMBL" id="JAPMLT010000002">
    <property type="protein sequence ID" value="MCX7569366.1"/>
    <property type="molecule type" value="Genomic_DNA"/>
</dbReference>
<name>A0ABT3WYT7_9BACL</name>
<keyword evidence="1" id="KW-0812">Transmembrane</keyword>
<evidence type="ECO:0000313" key="3">
    <source>
        <dbReference type="Proteomes" id="UP001208017"/>
    </source>
</evidence>
<evidence type="ECO:0000256" key="1">
    <source>
        <dbReference type="SAM" id="Phobius"/>
    </source>
</evidence>
<organism evidence="2 3">
    <name type="scientific">Tumebacillus lacus</name>
    <dbReference type="NCBI Taxonomy" id="2995335"/>
    <lineage>
        <taxon>Bacteria</taxon>
        <taxon>Bacillati</taxon>
        <taxon>Bacillota</taxon>
        <taxon>Bacilli</taxon>
        <taxon>Bacillales</taxon>
        <taxon>Alicyclobacillaceae</taxon>
        <taxon>Tumebacillus</taxon>
    </lineage>
</organism>
<accession>A0ABT3WYT7</accession>
<keyword evidence="1" id="KW-1133">Transmembrane helix</keyword>
<sequence length="47" mass="4886">MKKNVWLGVCAGLFTIGLAVTILLGTAGWQESDSAVIWPIGNSPVNG</sequence>
<keyword evidence="1" id="KW-0472">Membrane</keyword>
<keyword evidence="3" id="KW-1185">Reference proteome</keyword>
<proteinExistence type="predicted"/>
<feature type="transmembrane region" description="Helical" evidence="1">
    <location>
        <begin position="6"/>
        <end position="29"/>
    </location>
</feature>
<dbReference type="RefSeq" id="WP_267150611.1">
    <property type="nucleotide sequence ID" value="NZ_JAPMLT010000002.1"/>
</dbReference>
<gene>
    <name evidence="2" type="ORF">OS242_05285</name>
</gene>
<evidence type="ECO:0000313" key="2">
    <source>
        <dbReference type="EMBL" id="MCX7569366.1"/>
    </source>
</evidence>
<protein>
    <submittedName>
        <fullName evidence="2">Uncharacterized protein</fullName>
    </submittedName>
</protein>
<reference evidence="2 3" key="1">
    <citation type="submission" date="2022-11" db="EMBL/GenBank/DDBJ databases">
        <title>Study of microbial diversity in lake waters.</title>
        <authorList>
            <person name="Zhang J."/>
        </authorList>
    </citation>
    <scope>NUCLEOTIDE SEQUENCE [LARGE SCALE GENOMIC DNA]</scope>
    <source>
        <strain evidence="2 3">DT12</strain>
    </source>
</reference>
<comment type="caution">
    <text evidence="2">The sequence shown here is derived from an EMBL/GenBank/DDBJ whole genome shotgun (WGS) entry which is preliminary data.</text>
</comment>
<dbReference type="Proteomes" id="UP001208017">
    <property type="component" value="Unassembled WGS sequence"/>
</dbReference>